<protein>
    <submittedName>
        <fullName evidence="7">Methyl-accepting chemotaxis protein</fullName>
    </submittedName>
</protein>
<dbReference type="PANTHER" id="PTHR43531:SF11">
    <property type="entry name" value="METHYL-ACCEPTING CHEMOTAXIS PROTEIN 3"/>
    <property type="match status" value="1"/>
</dbReference>
<dbReference type="RefSeq" id="WP_209649873.1">
    <property type="nucleotide sequence ID" value="NZ_JAGGLL010000035.1"/>
</dbReference>
<gene>
    <name evidence="7" type="ORF">J2Z44_003520</name>
</gene>
<evidence type="ECO:0000256" key="4">
    <source>
        <dbReference type="SAM" id="Phobius"/>
    </source>
</evidence>
<keyword evidence="4" id="KW-1133">Transmembrane helix</keyword>
<organism evidence="7 8">
    <name type="scientific">Clostridium punense</name>
    <dbReference type="NCBI Taxonomy" id="1054297"/>
    <lineage>
        <taxon>Bacteria</taxon>
        <taxon>Bacillati</taxon>
        <taxon>Bacillota</taxon>
        <taxon>Clostridia</taxon>
        <taxon>Eubacteriales</taxon>
        <taxon>Clostridiaceae</taxon>
        <taxon>Clostridium</taxon>
    </lineage>
</organism>
<feature type="domain" description="Methyl-accepting transducer" evidence="5">
    <location>
        <begin position="269"/>
        <end position="498"/>
    </location>
</feature>
<keyword evidence="3" id="KW-0807">Transducer</keyword>
<dbReference type="CDD" id="cd06225">
    <property type="entry name" value="HAMP"/>
    <property type="match status" value="1"/>
</dbReference>
<evidence type="ECO:0000256" key="3">
    <source>
        <dbReference type="PROSITE-ProRule" id="PRU00284"/>
    </source>
</evidence>
<dbReference type="CDD" id="cd19411">
    <property type="entry name" value="MCP2201-like_sensor"/>
    <property type="match status" value="1"/>
</dbReference>
<dbReference type="SMART" id="SM00304">
    <property type="entry name" value="HAMP"/>
    <property type="match status" value="1"/>
</dbReference>
<comment type="similarity">
    <text evidence="2">Belongs to the methyl-accepting chemotaxis (MCP) protein family.</text>
</comment>
<feature type="transmembrane region" description="Helical" evidence="4">
    <location>
        <begin position="12"/>
        <end position="32"/>
    </location>
</feature>
<keyword evidence="1" id="KW-0145">Chemotaxis</keyword>
<reference evidence="7 8" key="1">
    <citation type="submission" date="2021-03" db="EMBL/GenBank/DDBJ databases">
        <title>Genomic Encyclopedia of Type Strains, Phase IV (KMG-IV): sequencing the most valuable type-strain genomes for metagenomic binning, comparative biology and taxonomic classification.</title>
        <authorList>
            <person name="Goeker M."/>
        </authorList>
    </citation>
    <scope>NUCLEOTIDE SEQUENCE [LARGE SCALE GENOMIC DNA]</scope>
    <source>
        <strain evidence="7 8">DSM 28650</strain>
    </source>
</reference>
<dbReference type="InterPro" id="IPR004089">
    <property type="entry name" value="MCPsignal_dom"/>
</dbReference>
<evidence type="ECO:0000313" key="7">
    <source>
        <dbReference type="EMBL" id="MBP2023678.1"/>
    </source>
</evidence>
<proteinExistence type="inferred from homology"/>
<dbReference type="PANTHER" id="PTHR43531">
    <property type="entry name" value="PROTEIN ICFG"/>
    <property type="match status" value="1"/>
</dbReference>
<accession>A0ABS4K7C4</accession>
<keyword evidence="8" id="KW-1185">Reference proteome</keyword>
<evidence type="ECO:0000259" key="5">
    <source>
        <dbReference type="PROSITE" id="PS50111"/>
    </source>
</evidence>
<evidence type="ECO:0000259" key="6">
    <source>
        <dbReference type="PROSITE" id="PS50885"/>
    </source>
</evidence>
<feature type="domain" description="HAMP" evidence="6">
    <location>
        <begin position="212"/>
        <end position="264"/>
    </location>
</feature>
<dbReference type="Proteomes" id="UP001519308">
    <property type="component" value="Unassembled WGS sequence"/>
</dbReference>
<dbReference type="Pfam" id="PF00015">
    <property type="entry name" value="MCPsignal"/>
    <property type="match status" value="1"/>
</dbReference>
<keyword evidence="4" id="KW-0472">Membrane</keyword>
<dbReference type="InterPro" id="IPR024478">
    <property type="entry name" value="HlyB_4HB_MCP"/>
</dbReference>
<dbReference type="InterPro" id="IPR047347">
    <property type="entry name" value="YvaQ-like_sensor"/>
</dbReference>
<dbReference type="PROSITE" id="PS50885">
    <property type="entry name" value="HAMP"/>
    <property type="match status" value="1"/>
</dbReference>
<evidence type="ECO:0000256" key="1">
    <source>
        <dbReference type="ARBA" id="ARBA00022500"/>
    </source>
</evidence>
<name>A0ABS4K7C4_9CLOT</name>
<feature type="transmembrane region" description="Helical" evidence="4">
    <location>
        <begin position="191"/>
        <end position="214"/>
    </location>
</feature>
<dbReference type="Gene3D" id="1.10.287.950">
    <property type="entry name" value="Methyl-accepting chemotaxis protein"/>
    <property type="match status" value="1"/>
</dbReference>
<dbReference type="SUPFAM" id="SSF58104">
    <property type="entry name" value="Methyl-accepting chemotaxis protein (MCP) signaling domain"/>
    <property type="match status" value="1"/>
</dbReference>
<sequence>MKWFSNLKIRVKLIVCFIILAVFTGIVGLVGITNMENMNSRSETMYNANFLPAQDLAKIQTSLENVRATHLLAIYEKEPSTVQNRLDTIATLSKNNNELLKKYEVTIADEEERSLYTNFMNTLASYREARDSNLNLIKEQKYDEALAVLNKVTEARLKSDSDLQKLIDYNKKLATDAVNTNAASFKSQTMVMIITIIIGIGFAISLGFIVANAISKPLNLLVTNANRIAEGDLDVSIDIKSKDEVGVLASAFRKMSNNLNEVMSNISNASEQVASGAKQVSDSSMDLSQGATEQASSIEELTASIEEISAQTKLNAENASEANELAELAKENAVQGNGQMKEMLRAMEDINESSSSISRIIKVIEEIAFQTNILALNAAVEAARAGQHGKGFAVVAEEVRNLAARSASAAKETTAMIEGSIKKVESGTKIATETAQALNKIVADITRVAGIVGDISTASNEQALGISQVNQGIMQVSEVVQTNSATSEESAAASEELSSQAELLREQVGKFRLRKTNYSAYSSREELNPEVLKMLENMANGNSKYKHFEQNKSFEEAAVTSTKAKKIVLSDNEFGKY</sequence>
<dbReference type="Pfam" id="PF12729">
    <property type="entry name" value="4HB_MCP_1"/>
    <property type="match status" value="1"/>
</dbReference>
<keyword evidence="4" id="KW-0812">Transmembrane</keyword>
<evidence type="ECO:0000313" key="8">
    <source>
        <dbReference type="Proteomes" id="UP001519308"/>
    </source>
</evidence>
<dbReference type="InterPro" id="IPR051310">
    <property type="entry name" value="MCP_chemotaxis"/>
</dbReference>
<dbReference type="Pfam" id="PF00672">
    <property type="entry name" value="HAMP"/>
    <property type="match status" value="1"/>
</dbReference>
<comment type="caution">
    <text evidence="7">The sequence shown here is derived from an EMBL/GenBank/DDBJ whole genome shotgun (WGS) entry which is preliminary data.</text>
</comment>
<evidence type="ECO:0000256" key="2">
    <source>
        <dbReference type="ARBA" id="ARBA00029447"/>
    </source>
</evidence>
<dbReference type="SMART" id="SM00283">
    <property type="entry name" value="MA"/>
    <property type="match status" value="1"/>
</dbReference>
<dbReference type="EMBL" id="JAGGLL010000035">
    <property type="protein sequence ID" value="MBP2023678.1"/>
    <property type="molecule type" value="Genomic_DNA"/>
</dbReference>
<dbReference type="InterPro" id="IPR003660">
    <property type="entry name" value="HAMP_dom"/>
</dbReference>
<dbReference type="PROSITE" id="PS50111">
    <property type="entry name" value="CHEMOTAXIS_TRANSDUC_2"/>
    <property type="match status" value="1"/>
</dbReference>